<accession>A0A4R3QGF9</accession>
<name>A0A4R3QGF9_RHISU</name>
<dbReference type="EMBL" id="SMBH01000001">
    <property type="protein sequence ID" value="TCU20119.1"/>
    <property type="molecule type" value="Genomic_DNA"/>
</dbReference>
<organism evidence="2 3">
    <name type="scientific">Rhizobium sullae</name>
    <name type="common">Rhizobium hedysari</name>
    <dbReference type="NCBI Taxonomy" id="50338"/>
    <lineage>
        <taxon>Bacteria</taxon>
        <taxon>Pseudomonadati</taxon>
        <taxon>Pseudomonadota</taxon>
        <taxon>Alphaproteobacteria</taxon>
        <taxon>Hyphomicrobiales</taxon>
        <taxon>Rhizobiaceae</taxon>
        <taxon>Rhizobium/Agrobacterium group</taxon>
        <taxon>Rhizobium</taxon>
    </lineage>
</organism>
<evidence type="ECO:0000256" key="1">
    <source>
        <dbReference type="SAM" id="MobiDB-lite"/>
    </source>
</evidence>
<evidence type="ECO:0000313" key="2">
    <source>
        <dbReference type="EMBL" id="TCU20119.1"/>
    </source>
</evidence>
<feature type="region of interest" description="Disordered" evidence="1">
    <location>
        <begin position="1"/>
        <end position="59"/>
    </location>
</feature>
<protein>
    <submittedName>
        <fullName evidence="2">Uncharacterized protein</fullName>
    </submittedName>
</protein>
<dbReference type="AlphaFoldDB" id="A0A4R3QGF9"/>
<proteinExistence type="predicted"/>
<dbReference type="Proteomes" id="UP000294576">
    <property type="component" value="Unassembled WGS sequence"/>
</dbReference>
<evidence type="ECO:0000313" key="3">
    <source>
        <dbReference type="Proteomes" id="UP000294576"/>
    </source>
</evidence>
<comment type="caution">
    <text evidence="2">The sequence shown here is derived from an EMBL/GenBank/DDBJ whole genome shotgun (WGS) entry which is preliminary data.</text>
</comment>
<sequence>MGNLRAPPVDLAGDNPELFAAKPTKPTMTGSHEPLPESLYPGLASRRGFGATDGFSSRM</sequence>
<reference evidence="2 3" key="1">
    <citation type="submission" date="2019-03" db="EMBL/GenBank/DDBJ databases">
        <title>Genomic Encyclopedia of Type Strains, Phase IV (KMG-V): Genome sequencing to study the core and pangenomes of soil and plant-associated prokaryotes.</title>
        <authorList>
            <person name="Whitman W."/>
        </authorList>
    </citation>
    <scope>NUCLEOTIDE SEQUENCE [LARGE SCALE GENOMIC DNA]</scope>
    <source>
        <strain evidence="2 3">Hc14</strain>
    </source>
</reference>
<gene>
    <name evidence="2" type="ORF">EV132_101183</name>
</gene>